<dbReference type="InterPro" id="IPR036388">
    <property type="entry name" value="WH-like_DNA-bd_sf"/>
</dbReference>
<dbReference type="Pfam" id="PF00480">
    <property type="entry name" value="ROK"/>
    <property type="match status" value="1"/>
</dbReference>
<sequence>MRRLGCAELAARQKCASRVLTHFRNNSVFSDSMSQKPGGSLRSLRRTNEEQLLALLLARGPLHRAALARWAGISRTTVSTIVNDLMARGLVVQSDEEPGEGHDGRARDLLSVHPRAAAVVGMNHTFDGVWVHLSDLSAQEIASRGTALDPACGPTERITAGVGILRDLLDEHALRFDQIIGAGIGVPGPIDHTTGSVGVTLPGQPWSHIHVVREFEQALGLPVAVENNTRLEAVAETRWGAGRGVRNLLYVGLSNGIAAGLIFDGRLHRGAIGAAGELGHVSVSLDGPTCRCGNRGCLVLHAGIPAVLAALRPAFGDGTGLDEMLVRTAAGDRAGEGVFSDVGAVVGQVLANMCNLLNPERIVVGGELSVAGEALLEPMRAAIRRYALSLVRDVEVMPAELGLGARVGALGGAALVLSEAPDLAAALNRMTAGTATP</sequence>
<evidence type="ECO:0000313" key="4">
    <source>
        <dbReference type="Proteomes" id="UP000318720"/>
    </source>
</evidence>
<dbReference type="AlphaFoldDB" id="A0AAE8W0J2"/>
<evidence type="ECO:0000256" key="1">
    <source>
        <dbReference type="ARBA" id="ARBA00006479"/>
    </source>
</evidence>
<dbReference type="InterPro" id="IPR000600">
    <property type="entry name" value="ROK"/>
</dbReference>
<feature type="domain" description="HTH marR-type" evidence="2">
    <location>
        <begin position="52"/>
        <end position="96"/>
    </location>
</feature>
<dbReference type="SUPFAM" id="SSF46785">
    <property type="entry name" value="Winged helix' DNA-binding domain"/>
    <property type="match status" value="1"/>
</dbReference>
<dbReference type="Proteomes" id="UP000318720">
    <property type="component" value="Unassembled WGS sequence"/>
</dbReference>
<evidence type="ECO:0000259" key="2">
    <source>
        <dbReference type="Pfam" id="PF12802"/>
    </source>
</evidence>
<reference evidence="3 4" key="1">
    <citation type="submission" date="2019-03" db="EMBL/GenBank/DDBJ databases">
        <title>Comparative genomic analyses of the sweetpotato soil rot pathogen, Streptomyces ipomoeae.</title>
        <authorList>
            <person name="Ruschel Soares N."/>
            <person name="Badger J.H."/>
            <person name="Huguet-Tapia J.C."/>
            <person name="Clark C.A."/>
            <person name="Pettis G.S."/>
        </authorList>
    </citation>
    <scope>NUCLEOTIDE SEQUENCE [LARGE SCALE GENOMIC DNA]</scope>
    <source>
        <strain evidence="3 4">88-35</strain>
    </source>
</reference>
<dbReference type="Gene3D" id="1.10.10.10">
    <property type="entry name" value="Winged helix-like DNA-binding domain superfamily/Winged helix DNA-binding domain"/>
    <property type="match status" value="1"/>
</dbReference>
<gene>
    <name evidence="3" type="ORF">Sipo8835_30050</name>
</gene>
<dbReference type="Pfam" id="PF12802">
    <property type="entry name" value="MarR_2"/>
    <property type="match status" value="1"/>
</dbReference>
<protein>
    <submittedName>
        <fullName evidence="3">ROK family transcriptional regulator</fullName>
    </submittedName>
</protein>
<dbReference type="InterPro" id="IPR043129">
    <property type="entry name" value="ATPase_NBD"/>
</dbReference>
<dbReference type="PANTHER" id="PTHR18964">
    <property type="entry name" value="ROK (REPRESSOR, ORF, KINASE) FAMILY"/>
    <property type="match status" value="1"/>
</dbReference>
<dbReference type="Gene3D" id="3.30.420.40">
    <property type="match status" value="2"/>
</dbReference>
<organism evidence="3 4">
    <name type="scientific">Streptomyces ipomoeae</name>
    <dbReference type="NCBI Taxonomy" id="103232"/>
    <lineage>
        <taxon>Bacteria</taxon>
        <taxon>Bacillati</taxon>
        <taxon>Actinomycetota</taxon>
        <taxon>Actinomycetes</taxon>
        <taxon>Kitasatosporales</taxon>
        <taxon>Streptomycetaceae</taxon>
        <taxon>Streptomyces</taxon>
    </lineage>
</organism>
<dbReference type="SUPFAM" id="SSF53067">
    <property type="entry name" value="Actin-like ATPase domain"/>
    <property type="match status" value="1"/>
</dbReference>
<dbReference type="InterPro" id="IPR000835">
    <property type="entry name" value="HTH_MarR-typ"/>
</dbReference>
<dbReference type="GO" id="GO:0003700">
    <property type="term" value="F:DNA-binding transcription factor activity"/>
    <property type="evidence" value="ECO:0007669"/>
    <property type="project" value="InterPro"/>
</dbReference>
<dbReference type="InterPro" id="IPR036390">
    <property type="entry name" value="WH_DNA-bd_sf"/>
</dbReference>
<dbReference type="PANTHER" id="PTHR18964:SF149">
    <property type="entry name" value="BIFUNCTIONAL UDP-N-ACETYLGLUCOSAMINE 2-EPIMERASE_N-ACETYLMANNOSAMINE KINASE"/>
    <property type="match status" value="1"/>
</dbReference>
<name>A0AAE8W0J2_9ACTN</name>
<evidence type="ECO:0000313" key="3">
    <source>
        <dbReference type="EMBL" id="TQE26201.1"/>
    </source>
</evidence>
<proteinExistence type="inferred from homology"/>
<comment type="caution">
    <text evidence="3">The sequence shown here is derived from an EMBL/GenBank/DDBJ whole genome shotgun (WGS) entry which is preliminary data.</text>
</comment>
<accession>A0AAE8W0J2</accession>
<comment type="similarity">
    <text evidence="1">Belongs to the ROK (NagC/XylR) family.</text>
</comment>
<dbReference type="EMBL" id="SPAZ01000240">
    <property type="protein sequence ID" value="TQE26201.1"/>
    <property type="molecule type" value="Genomic_DNA"/>
</dbReference>